<proteinExistence type="predicted"/>
<dbReference type="EMBL" id="JBHULV010000028">
    <property type="protein sequence ID" value="MFD2731821.1"/>
    <property type="molecule type" value="Genomic_DNA"/>
</dbReference>
<gene>
    <name evidence="1" type="ORF">ACFSSE_08885</name>
</gene>
<dbReference type="SUPFAM" id="SSF50118">
    <property type="entry name" value="Cell growth inhibitor/plasmid maintenance toxic component"/>
    <property type="match status" value="1"/>
</dbReference>
<name>A0ABW5TRU7_9SPHI</name>
<evidence type="ECO:0000313" key="1">
    <source>
        <dbReference type="EMBL" id="MFD2731821.1"/>
    </source>
</evidence>
<dbReference type="RefSeq" id="WP_379043337.1">
    <property type="nucleotide sequence ID" value="NZ_JBHSKW010000032.1"/>
</dbReference>
<evidence type="ECO:0008006" key="3">
    <source>
        <dbReference type="Google" id="ProtNLM"/>
    </source>
</evidence>
<dbReference type="Gene3D" id="2.30.30.110">
    <property type="match status" value="1"/>
</dbReference>
<comment type="caution">
    <text evidence="1">The sequence shown here is derived from an EMBL/GenBank/DDBJ whole genome shotgun (WGS) entry which is preliminary data.</text>
</comment>
<protein>
    <recommendedName>
        <fullName evidence="3">mRNA interferase MazF</fullName>
    </recommendedName>
</protein>
<reference evidence="2" key="1">
    <citation type="journal article" date="2019" name="Int. J. Syst. Evol. Microbiol.">
        <title>The Global Catalogue of Microorganisms (GCM) 10K type strain sequencing project: providing services to taxonomists for standard genome sequencing and annotation.</title>
        <authorList>
            <consortium name="The Broad Institute Genomics Platform"/>
            <consortium name="The Broad Institute Genome Sequencing Center for Infectious Disease"/>
            <person name="Wu L."/>
            <person name="Ma J."/>
        </authorList>
    </citation>
    <scope>NUCLEOTIDE SEQUENCE [LARGE SCALE GENOMIC DNA]</scope>
    <source>
        <strain evidence="2">KCTC 42456</strain>
    </source>
</reference>
<keyword evidence="2" id="KW-1185">Reference proteome</keyword>
<dbReference type="InterPro" id="IPR011067">
    <property type="entry name" value="Plasmid_toxin/cell-grow_inhib"/>
</dbReference>
<sequence>MAKGDIVLITFPFTDLTGKKLRPAVVLVENNLDFTVCFITSQTGWKEATDLILLPSDASGLKKNR</sequence>
<dbReference type="Proteomes" id="UP001597546">
    <property type="component" value="Unassembled WGS sequence"/>
</dbReference>
<organism evidence="1 2">
    <name type="scientific">Pedobacter alpinus</name>
    <dbReference type="NCBI Taxonomy" id="1590643"/>
    <lineage>
        <taxon>Bacteria</taxon>
        <taxon>Pseudomonadati</taxon>
        <taxon>Bacteroidota</taxon>
        <taxon>Sphingobacteriia</taxon>
        <taxon>Sphingobacteriales</taxon>
        <taxon>Sphingobacteriaceae</taxon>
        <taxon>Pedobacter</taxon>
    </lineage>
</organism>
<evidence type="ECO:0000313" key="2">
    <source>
        <dbReference type="Proteomes" id="UP001597546"/>
    </source>
</evidence>
<accession>A0ABW5TRU7</accession>